<evidence type="ECO:0000313" key="4">
    <source>
        <dbReference type="EMBL" id="RGP55967.1"/>
    </source>
</evidence>
<evidence type="ECO:0000313" key="5">
    <source>
        <dbReference type="Proteomes" id="UP000265411"/>
    </source>
</evidence>
<dbReference type="OrthoDB" id="79849at2"/>
<comment type="caution">
    <text evidence="4">The sequence shown here is derived from an EMBL/GenBank/DDBJ whole genome shotgun (WGS) entry which is preliminary data.</text>
</comment>
<keyword evidence="1" id="KW-0175">Coiled coil</keyword>
<gene>
    <name evidence="4" type="ORF">ASB58_00845</name>
</gene>
<dbReference type="Pfam" id="PF06791">
    <property type="entry name" value="TMP_2"/>
    <property type="match status" value="1"/>
</dbReference>
<accession>A0A395R769</accession>
<evidence type="ECO:0000256" key="2">
    <source>
        <dbReference type="SAM" id="MobiDB-lite"/>
    </source>
</evidence>
<dbReference type="AlphaFoldDB" id="A0A395R769"/>
<proteinExistence type="predicted"/>
<reference evidence="4 5" key="1">
    <citation type="journal article" date="2018" name="Syst. Appl. Microbiol.">
        <title>Pseudomonas gallaeciensis sp. nov., isolated from crude-oil-contaminated intertidal sand samples after the Prestige oil spill.</title>
        <authorList>
            <person name="Mulet M."/>
            <person name="Sanchez D."/>
            <person name="Rodriguez A.C."/>
            <person name="Nogales B."/>
            <person name="Bosch R."/>
            <person name="Busquets A."/>
            <person name="Gomila M."/>
            <person name="Lalucat J."/>
            <person name="Garcia-Valdes E."/>
        </authorList>
    </citation>
    <scope>NUCLEOTIDE SEQUENCE [LARGE SCALE GENOMIC DNA]</scope>
    <source>
        <strain evidence="4 5">V113</strain>
    </source>
</reference>
<evidence type="ECO:0000259" key="3">
    <source>
        <dbReference type="Pfam" id="PF06791"/>
    </source>
</evidence>
<sequence>MSRKLELAMRIRSDMNQARNDVRALGGDVETLGDKSEKASRDMERISSVIGKIGAALAGGALYSAVISATREQERVTAQLEQRLRSTQGAVGLTRDELLSMASVMQQVTTYGDEAVIPAQALLLTFTKIGGDVFPRALEAVLDMSVAMEQDLKSAAIQVGKALNDPVQGITALSRAGIQFTEDQKELIKELVETGRQADAQRLILSELETQMGGSARAARDTFGGSIQALQNAFGDLLEGDPSSPGLVAARTEIESLTEVLSDPQTKEAFNTLIALVARLTSAAAGATTEFAGLGNWLAINAANVTGNLDPLDRLNQEIKDVDASLKGGLSTKVGYLFTSEEELRAIREQLVAERDLILAARGQLDSSGAASDTPSSAPAEQSQDPVLNADAQKLLDTLKKQAETIGLITEEAKTRYAIESGELGDLIPEHQELLLTQARQLDQAKANATASDAQRKATEKLASAQLSFVTNLERQASLIGLNTTKTREAEIAEKGLAGALLERAQAAAALLAAEEKRQIVAADAVTVAGLQVQLLRAQGKESDALALEMEQRFGALIKSLNEHSEGVGVDIVNELINVEAARTQLDEFEREIDEVLARQQRGEQSINVQQDAGLLSEVAAREQLLELHRATADELERIRPMLDDMASMPGAIGEAATAVLAEIDNQMIRLQSTTSLLVETLRGGLEDGLANALTGLATGTMNLRSAIQSLAQTVIQAMAQMAANQLANAAMGALFSSFGGGLGGAGAAGSLVKVGKMRAAGGQVLGPGTGTSDSIATWLSNEEFVTRAAVVNQPGMLPLLEDINARGWAALHDHFAVGQATGGLAGVPAPAMPSPVMNAGQLAETGRAEGTQLQNNVDVFVGVPEQFIVNGAWSRQGREKFLSVVQEDKATIRQLLEL</sequence>
<evidence type="ECO:0000256" key="1">
    <source>
        <dbReference type="SAM" id="Coils"/>
    </source>
</evidence>
<feature type="region of interest" description="Disordered" evidence="2">
    <location>
        <begin position="367"/>
        <end position="387"/>
    </location>
</feature>
<feature type="coiled-coil region" evidence="1">
    <location>
        <begin position="572"/>
        <end position="606"/>
    </location>
</feature>
<organism evidence="4 5">
    <name type="scientific">Pseudomonas abyssi</name>
    <dbReference type="NCBI Taxonomy" id="170540"/>
    <lineage>
        <taxon>Bacteria</taxon>
        <taxon>Pseudomonadati</taxon>
        <taxon>Pseudomonadota</taxon>
        <taxon>Gammaproteobacteria</taxon>
        <taxon>Pseudomonadales</taxon>
        <taxon>Pseudomonadaceae</taxon>
        <taxon>Pseudomonas</taxon>
    </lineage>
</organism>
<feature type="domain" description="Bacteriophage tail tape measure N-terminal" evidence="3">
    <location>
        <begin position="44"/>
        <end position="185"/>
    </location>
</feature>
<feature type="compositionally biased region" description="Polar residues" evidence="2">
    <location>
        <begin position="367"/>
        <end position="386"/>
    </location>
</feature>
<protein>
    <recommendedName>
        <fullName evidence="3">Bacteriophage tail tape measure N-terminal domain-containing protein</fullName>
    </recommendedName>
</protein>
<name>A0A395R769_9PSED</name>
<dbReference type="InterPro" id="IPR009628">
    <property type="entry name" value="Phage_tape_measure_N"/>
</dbReference>
<keyword evidence="5" id="KW-1185">Reference proteome</keyword>
<dbReference type="RefSeq" id="WP_118129012.1">
    <property type="nucleotide sequence ID" value="NZ_LMAZ01000001.1"/>
</dbReference>
<dbReference type="EMBL" id="LMAZ01000001">
    <property type="protein sequence ID" value="RGP55967.1"/>
    <property type="molecule type" value="Genomic_DNA"/>
</dbReference>
<dbReference type="Proteomes" id="UP000265411">
    <property type="component" value="Unassembled WGS sequence"/>
</dbReference>